<comment type="cofactor">
    <cofactor evidence="5">
        <name>[2Fe-2S] cluster</name>
        <dbReference type="ChEBI" id="CHEBI:190135"/>
    </cofactor>
</comment>
<dbReference type="PANTHER" id="PTHR13680">
    <property type="entry name" value="CDGSH IRON-SULFUR DOMAIN-CONTAINING PROTEIN 1"/>
    <property type="match status" value="1"/>
</dbReference>
<evidence type="ECO:0000259" key="7">
    <source>
        <dbReference type="SMART" id="SM00704"/>
    </source>
</evidence>
<dbReference type="Pfam" id="PF09360">
    <property type="entry name" value="zf-CDGSH"/>
    <property type="match status" value="1"/>
</dbReference>
<dbReference type="GO" id="GO:0046872">
    <property type="term" value="F:metal ion binding"/>
    <property type="evidence" value="ECO:0007669"/>
    <property type="project" value="UniProtKB-KW"/>
</dbReference>
<dbReference type="FunFam" id="3.40.5.90:FF:000001">
    <property type="entry name" value="CDGSH iron-sulfur domain-containing protein 1"/>
    <property type="match status" value="1"/>
</dbReference>
<dbReference type="Proteomes" id="UP001054857">
    <property type="component" value="Unassembled WGS sequence"/>
</dbReference>
<feature type="region of interest" description="Disordered" evidence="6">
    <location>
        <begin position="88"/>
        <end position="109"/>
    </location>
</feature>
<evidence type="ECO:0000256" key="5">
    <source>
        <dbReference type="ARBA" id="ARBA00034078"/>
    </source>
</evidence>
<sequence>CYTYLKMAAVRMHSVLLRSAPSMGAGSRRLSVVVRAEGQINPSIRKSEEKVADFVKMGDLPKPKAVYCRCWRSSKFPLCDGAHLKHNKETGDNVGPLVITDTATSPPSQ</sequence>
<keyword evidence="1" id="KW-0001">2Fe-2S</keyword>
<evidence type="ECO:0000256" key="3">
    <source>
        <dbReference type="ARBA" id="ARBA00023004"/>
    </source>
</evidence>
<evidence type="ECO:0000313" key="9">
    <source>
        <dbReference type="Proteomes" id="UP001054857"/>
    </source>
</evidence>
<dbReference type="GO" id="GO:0010506">
    <property type="term" value="P:regulation of autophagy"/>
    <property type="evidence" value="ECO:0007669"/>
    <property type="project" value="InterPro"/>
</dbReference>
<dbReference type="InterPro" id="IPR018967">
    <property type="entry name" value="FeS-contain_CDGSH-typ"/>
</dbReference>
<organism evidence="8 9">
    <name type="scientific">Astrephomene gubernaculifera</name>
    <dbReference type="NCBI Taxonomy" id="47775"/>
    <lineage>
        <taxon>Eukaryota</taxon>
        <taxon>Viridiplantae</taxon>
        <taxon>Chlorophyta</taxon>
        <taxon>core chlorophytes</taxon>
        <taxon>Chlorophyceae</taxon>
        <taxon>CS clade</taxon>
        <taxon>Chlamydomonadales</taxon>
        <taxon>Astrephomenaceae</taxon>
        <taxon>Astrephomene</taxon>
    </lineage>
</organism>
<feature type="domain" description="Iron-binding zinc finger CDGSH type" evidence="7">
    <location>
        <begin position="50"/>
        <end position="89"/>
    </location>
</feature>
<evidence type="ECO:0000256" key="1">
    <source>
        <dbReference type="ARBA" id="ARBA00022714"/>
    </source>
</evidence>
<comment type="caution">
    <text evidence="8">The sequence shown here is derived from an EMBL/GenBank/DDBJ whole genome shotgun (WGS) entry which is preliminary data.</text>
</comment>
<gene>
    <name evidence="8" type="ORF">Agub_g8675</name>
</gene>
<evidence type="ECO:0000256" key="2">
    <source>
        <dbReference type="ARBA" id="ARBA00022723"/>
    </source>
</evidence>
<name>A0AAD3DS81_9CHLO</name>
<dbReference type="EMBL" id="BMAR01000017">
    <property type="protein sequence ID" value="GFR47099.1"/>
    <property type="molecule type" value="Genomic_DNA"/>
</dbReference>
<keyword evidence="3" id="KW-0408">Iron</keyword>
<dbReference type="InterPro" id="IPR042216">
    <property type="entry name" value="MitoNEET_CISD"/>
</dbReference>
<evidence type="ECO:0000313" key="8">
    <source>
        <dbReference type="EMBL" id="GFR47099.1"/>
    </source>
</evidence>
<protein>
    <recommendedName>
        <fullName evidence="7">Iron-binding zinc finger CDGSH type domain-containing protein</fullName>
    </recommendedName>
</protein>
<keyword evidence="4" id="KW-0411">Iron-sulfur</keyword>
<evidence type="ECO:0000256" key="6">
    <source>
        <dbReference type="SAM" id="MobiDB-lite"/>
    </source>
</evidence>
<dbReference type="GO" id="GO:0051537">
    <property type="term" value="F:2 iron, 2 sulfur cluster binding"/>
    <property type="evidence" value="ECO:0007669"/>
    <property type="project" value="UniProtKB-KW"/>
</dbReference>
<dbReference type="Gene3D" id="3.40.5.90">
    <property type="entry name" value="CDGSH iron-sulfur domain, mitoNEET-type"/>
    <property type="match status" value="1"/>
</dbReference>
<dbReference type="SMART" id="SM00704">
    <property type="entry name" value="ZnF_CDGSH"/>
    <property type="match status" value="1"/>
</dbReference>
<feature type="non-terminal residue" evidence="8">
    <location>
        <position position="1"/>
    </location>
</feature>
<accession>A0AAD3DS81</accession>
<keyword evidence="2" id="KW-0479">Metal-binding</keyword>
<reference evidence="8 9" key="1">
    <citation type="journal article" date="2021" name="Sci. Rep.">
        <title>Genome sequencing of the multicellular alga Astrephomene provides insights into convergent evolution of germ-soma differentiation.</title>
        <authorList>
            <person name="Yamashita S."/>
            <person name="Yamamoto K."/>
            <person name="Matsuzaki R."/>
            <person name="Suzuki S."/>
            <person name="Yamaguchi H."/>
            <person name="Hirooka S."/>
            <person name="Minakuchi Y."/>
            <person name="Miyagishima S."/>
            <person name="Kawachi M."/>
            <person name="Toyoda A."/>
            <person name="Nozaki H."/>
        </authorList>
    </citation>
    <scope>NUCLEOTIDE SEQUENCE [LARGE SCALE GENOMIC DNA]</scope>
    <source>
        <strain evidence="8 9">NIES-4017</strain>
    </source>
</reference>
<evidence type="ECO:0000256" key="4">
    <source>
        <dbReference type="ARBA" id="ARBA00023014"/>
    </source>
</evidence>
<dbReference type="InterPro" id="IPR045131">
    <property type="entry name" value="CISD1/2"/>
</dbReference>
<dbReference type="AlphaFoldDB" id="A0AAD3DS81"/>
<dbReference type="PANTHER" id="PTHR13680:SF5">
    <property type="entry name" value="CDGSH IRON-SULFUR DOMAIN-CONTAINING PROTEIN 1"/>
    <property type="match status" value="1"/>
</dbReference>
<dbReference type="GO" id="GO:0005741">
    <property type="term" value="C:mitochondrial outer membrane"/>
    <property type="evidence" value="ECO:0007669"/>
    <property type="project" value="TreeGrafter"/>
</dbReference>
<proteinExistence type="predicted"/>
<keyword evidence="9" id="KW-1185">Reference proteome</keyword>